<sequence>MFLCRPLPRQLCLVKRVNSSFLPQKFFRSLSQAAEQNNNAYTKINTTLNSSSHSANTSSPSLSSHPWFRHHLPKYSARSNETGGILGEYITMRRDSPDRVGDIPIDLFQRLIQRAYESKMPHVLNSLSEDLLKFFPGRKALVQQILTTGDYHYLSGSRVLDLLRCLGQPLDLSRDELAYLTNRVCRLKSSNVDDKLTDIVLLPMLQHLESTDTVPSGARSVTHSVPVEVYAAFELLFKLAKLGNRTGTLSLFRLLVDKLYIPPEAIQRAPTSSQDFAWIVSVTLARACIHWQRRGLGFFIVSDLLLSHSSQDSTPSDIATELGDLVSDMLYASLNEPTRKDFDTCVGLICQAHSISPVQNGIIRLAYNCAHQSNYAVSARRLYAFTRSPSVLETHDYPAPQSSVLLWLLRLLTSAKGSTELARMVAEEVAASGILLPVHDRADFISITAVHGFAMSARTLWQRYSVGRDRHVVVGSSKVMLKMVKLFHHLWRRVDAEISRRQGKGLLDDTILKERHDDLAAFANHVLSSYREYHEPLEKMQHQNLTSLARAYFVLGEFKKGFQIFRVLLGRREIPDMYDINAALSALSEYSPRTVARLIERMTEKGLYPDKVTFGTVVHQALLADDMELVGDLISRAKELGVTELSPHTFVSLIRASVTDDAKVTKSSPRARLQAAMKMVKSLRKVGMISSPHIGKYMVYASLRLKEPIMAYEFWNLLLRQSTNWTDREQVFIRRLIRQGLQAPQGSSRRGRQRARLKEETMTEQVLLRLKSRPAVKELE</sequence>
<evidence type="ECO:0000313" key="1">
    <source>
        <dbReference type="EMBL" id="THV05207.1"/>
    </source>
</evidence>
<dbReference type="OrthoDB" id="185373at2759"/>
<evidence type="ECO:0000313" key="2">
    <source>
        <dbReference type="Proteomes" id="UP000297245"/>
    </source>
</evidence>
<keyword evidence="2" id="KW-1185">Reference proteome</keyword>
<dbReference type="EMBL" id="ML179050">
    <property type="protein sequence ID" value="THV05207.1"/>
    <property type="molecule type" value="Genomic_DNA"/>
</dbReference>
<dbReference type="AlphaFoldDB" id="A0A4S8MQ93"/>
<organism evidence="1 2">
    <name type="scientific">Dendrothele bispora (strain CBS 962.96)</name>
    <dbReference type="NCBI Taxonomy" id="1314807"/>
    <lineage>
        <taxon>Eukaryota</taxon>
        <taxon>Fungi</taxon>
        <taxon>Dikarya</taxon>
        <taxon>Basidiomycota</taxon>
        <taxon>Agaricomycotina</taxon>
        <taxon>Agaricomycetes</taxon>
        <taxon>Agaricomycetidae</taxon>
        <taxon>Agaricales</taxon>
        <taxon>Agaricales incertae sedis</taxon>
        <taxon>Dendrothele</taxon>
    </lineage>
</organism>
<evidence type="ECO:0008006" key="3">
    <source>
        <dbReference type="Google" id="ProtNLM"/>
    </source>
</evidence>
<reference evidence="1 2" key="1">
    <citation type="journal article" date="2019" name="Nat. Ecol. Evol.">
        <title>Megaphylogeny resolves global patterns of mushroom evolution.</title>
        <authorList>
            <person name="Varga T."/>
            <person name="Krizsan K."/>
            <person name="Foldi C."/>
            <person name="Dima B."/>
            <person name="Sanchez-Garcia M."/>
            <person name="Sanchez-Ramirez S."/>
            <person name="Szollosi G.J."/>
            <person name="Szarkandi J.G."/>
            <person name="Papp V."/>
            <person name="Albert L."/>
            <person name="Andreopoulos W."/>
            <person name="Angelini C."/>
            <person name="Antonin V."/>
            <person name="Barry K.W."/>
            <person name="Bougher N.L."/>
            <person name="Buchanan P."/>
            <person name="Buyck B."/>
            <person name="Bense V."/>
            <person name="Catcheside P."/>
            <person name="Chovatia M."/>
            <person name="Cooper J."/>
            <person name="Damon W."/>
            <person name="Desjardin D."/>
            <person name="Finy P."/>
            <person name="Geml J."/>
            <person name="Haridas S."/>
            <person name="Hughes K."/>
            <person name="Justo A."/>
            <person name="Karasinski D."/>
            <person name="Kautmanova I."/>
            <person name="Kiss B."/>
            <person name="Kocsube S."/>
            <person name="Kotiranta H."/>
            <person name="LaButti K.M."/>
            <person name="Lechner B.E."/>
            <person name="Liimatainen K."/>
            <person name="Lipzen A."/>
            <person name="Lukacs Z."/>
            <person name="Mihaltcheva S."/>
            <person name="Morgado L.N."/>
            <person name="Niskanen T."/>
            <person name="Noordeloos M.E."/>
            <person name="Ohm R.A."/>
            <person name="Ortiz-Santana B."/>
            <person name="Ovrebo C."/>
            <person name="Racz N."/>
            <person name="Riley R."/>
            <person name="Savchenko A."/>
            <person name="Shiryaev A."/>
            <person name="Soop K."/>
            <person name="Spirin V."/>
            <person name="Szebenyi C."/>
            <person name="Tomsovsky M."/>
            <person name="Tulloss R.E."/>
            <person name="Uehling J."/>
            <person name="Grigoriev I.V."/>
            <person name="Vagvolgyi C."/>
            <person name="Papp T."/>
            <person name="Martin F.M."/>
            <person name="Miettinen O."/>
            <person name="Hibbett D.S."/>
            <person name="Nagy L.G."/>
        </authorList>
    </citation>
    <scope>NUCLEOTIDE SEQUENCE [LARGE SCALE GENOMIC DNA]</scope>
    <source>
        <strain evidence="1 2">CBS 962.96</strain>
    </source>
</reference>
<proteinExistence type="predicted"/>
<dbReference type="InterPro" id="IPR011990">
    <property type="entry name" value="TPR-like_helical_dom_sf"/>
</dbReference>
<dbReference type="Gene3D" id="1.25.40.10">
    <property type="entry name" value="Tetratricopeptide repeat domain"/>
    <property type="match status" value="1"/>
</dbReference>
<dbReference type="Proteomes" id="UP000297245">
    <property type="component" value="Unassembled WGS sequence"/>
</dbReference>
<accession>A0A4S8MQ93</accession>
<gene>
    <name evidence="1" type="ORF">K435DRAFT_116835</name>
</gene>
<protein>
    <recommendedName>
        <fullName evidence="3">Pentacotripeptide-repeat region of PRORP domain-containing protein</fullName>
    </recommendedName>
</protein>
<name>A0A4S8MQ93_DENBC</name>